<feature type="compositionally biased region" description="Low complexity" evidence="1">
    <location>
        <begin position="597"/>
        <end position="607"/>
    </location>
</feature>
<evidence type="ECO:0000256" key="1">
    <source>
        <dbReference type="SAM" id="MobiDB-lite"/>
    </source>
</evidence>
<evidence type="ECO:0000313" key="3">
    <source>
        <dbReference type="Proteomes" id="UP001430356"/>
    </source>
</evidence>
<feature type="region of interest" description="Disordered" evidence="1">
    <location>
        <begin position="469"/>
        <end position="492"/>
    </location>
</feature>
<feature type="region of interest" description="Disordered" evidence="1">
    <location>
        <begin position="298"/>
        <end position="330"/>
    </location>
</feature>
<accession>A0AAW0EPV2</accession>
<evidence type="ECO:0000313" key="2">
    <source>
        <dbReference type="EMBL" id="KAK7196073.1"/>
    </source>
</evidence>
<gene>
    <name evidence="2" type="ORF">NESM_000541500</name>
</gene>
<sequence>MSLHFTVSGPNIRVLLNVLTCVSRLGDAVCIVALGDGIEISAVSPSRNSHIAVRMHERCFDRFQLETPQEQHQQQPSSDADSANGPGLYVTLLSKTLVATVLRQHSSSTLQSLALHYTTAAAAADAVAGADDAAASTPHHGGADVDEDAWDARRDADVVRWHCAYARHVTKTFLLRLAEGGPIGVAADVTRYRLEVCGDARAYGGLLASLPSSASQCTLSLPESGGLELRSAQQPGSATAAAGAAGSGRDSGVAPAAPPVGSARAADGSSTVVTAFPNTFTLFRFFTAAAAAAAPAPPVTAHSDSVPSEVQPTPSSCSAAPATPHGVSAPALSATTTTGYVSLPSKTFDVKPLKNATWLAEQLGTQLRLLSGDDGVPLIFASITHEEVHQRRVAAGPARHESGLSALRPVLATSHGSAAPLACAPASVSFTLHVAALDSTPGDSGGSTRASGSVGAVDVNIAAALSSATAAADSPRHSTHNRGSRGAPPVATTTAAISPTASVLAAATHSSMQGSQAEVELGSGRQRGTPDARHASGTPTHPRAEEEEEDVGVGATAERSGGHTPSHVPASFTSASGGDLSARRLSSHTAHSSAIGSADTTPRPSASPATTVVMVMTGGDTPRTRVAADSAGADGATAAAAAVPSAALDSMYPLDYEALMRTYTSSTSAGEHGDADGAEDTEDAEDAELREFLLSCATSMGRGPALS</sequence>
<dbReference type="InterPro" id="IPR046938">
    <property type="entry name" value="DNA_clamp_sf"/>
</dbReference>
<feature type="region of interest" description="Disordered" evidence="1">
    <location>
        <begin position="228"/>
        <end position="268"/>
    </location>
</feature>
<dbReference type="GO" id="GO:0000076">
    <property type="term" value="P:DNA replication checkpoint signaling"/>
    <property type="evidence" value="ECO:0007669"/>
    <property type="project" value="TreeGrafter"/>
</dbReference>
<feature type="region of interest" description="Disordered" evidence="1">
    <location>
        <begin position="504"/>
        <end position="607"/>
    </location>
</feature>
<comment type="caution">
    <text evidence="2">The sequence shown here is derived from an EMBL/GenBank/DDBJ whole genome shotgun (WGS) entry which is preliminary data.</text>
</comment>
<dbReference type="GO" id="GO:0071479">
    <property type="term" value="P:cellular response to ionizing radiation"/>
    <property type="evidence" value="ECO:0007669"/>
    <property type="project" value="TreeGrafter"/>
</dbReference>
<dbReference type="PANTHER" id="PTHR15237">
    <property type="entry name" value="DNA REPAIR PROTEIN RAD9"/>
    <property type="match status" value="1"/>
</dbReference>
<dbReference type="EMBL" id="JAECZO010000068">
    <property type="protein sequence ID" value="KAK7196073.1"/>
    <property type="molecule type" value="Genomic_DNA"/>
</dbReference>
<keyword evidence="3" id="KW-1185">Reference proteome</keyword>
<feature type="compositionally biased region" description="Low complexity" evidence="1">
    <location>
        <begin position="231"/>
        <end position="266"/>
    </location>
</feature>
<organism evidence="2 3">
    <name type="scientific">Novymonas esmeraldas</name>
    <dbReference type="NCBI Taxonomy" id="1808958"/>
    <lineage>
        <taxon>Eukaryota</taxon>
        <taxon>Discoba</taxon>
        <taxon>Euglenozoa</taxon>
        <taxon>Kinetoplastea</taxon>
        <taxon>Metakinetoplastina</taxon>
        <taxon>Trypanosomatida</taxon>
        <taxon>Trypanosomatidae</taxon>
        <taxon>Novymonas</taxon>
    </lineage>
</organism>
<name>A0AAW0EPV2_9TRYP</name>
<proteinExistence type="predicted"/>
<dbReference type="SUPFAM" id="SSF55979">
    <property type="entry name" value="DNA clamp"/>
    <property type="match status" value="1"/>
</dbReference>
<dbReference type="InterPro" id="IPR007268">
    <property type="entry name" value="Rad9/Ddc1"/>
</dbReference>
<dbReference type="Proteomes" id="UP001430356">
    <property type="component" value="Unassembled WGS sequence"/>
</dbReference>
<dbReference type="Gene3D" id="3.70.10.10">
    <property type="match status" value="1"/>
</dbReference>
<dbReference type="GO" id="GO:0031573">
    <property type="term" value="P:mitotic intra-S DNA damage checkpoint signaling"/>
    <property type="evidence" value="ECO:0007669"/>
    <property type="project" value="TreeGrafter"/>
</dbReference>
<dbReference type="GO" id="GO:0006281">
    <property type="term" value="P:DNA repair"/>
    <property type="evidence" value="ECO:0007669"/>
    <property type="project" value="TreeGrafter"/>
</dbReference>
<protein>
    <submittedName>
        <fullName evidence="2">DNA repair protein Rad9</fullName>
    </submittedName>
</protein>
<dbReference type="PANTHER" id="PTHR15237:SF0">
    <property type="entry name" value="CELL CYCLE CHECKPOINT CONTROL PROTEIN"/>
    <property type="match status" value="1"/>
</dbReference>
<reference evidence="2 3" key="1">
    <citation type="journal article" date="2021" name="MBio">
        <title>A New Model Trypanosomatid, Novymonas esmeraldas: Genomic Perception of Its 'Candidatus Pandoraea novymonadis' Endosymbiont.</title>
        <authorList>
            <person name="Zakharova A."/>
            <person name="Saura A."/>
            <person name="Butenko A."/>
            <person name="Podesvova L."/>
            <person name="Warmusova S."/>
            <person name="Kostygov A.Y."/>
            <person name="Nenarokova A."/>
            <person name="Lukes J."/>
            <person name="Opperdoes F.R."/>
            <person name="Yurchenko V."/>
        </authorList>
    </citation>
    <scope>NUCLEOTIDE SEQUENCE [LARGE SCALE GENOMIC DNA]</scope>
    <source>
        <strain evidence="2 3">E262AT.01</strain>
    </source>
</reference>
<dbReference type="AlphaFoldDB" id="A0AAW0EPV2"/>
<dbReference type="GO" id="GO:0030896">
    <property type="term" value="C:checkpoint clamp complex"/>
    <property type="evidence" value="ECO:0007669"/>
    <property type="project" value="InterPro"/>
</dbReference>
<feature type="compositionally biased region" description="Polar residues" evidence="1">
    <location>
        <begin position="302"/>
        <end position="318"/>
    </location>
</feature>